<proteinExistence type="predicted"/>
<dbReference type="OrthoDB" id="9810285at2"/>
<dbReference type="AlphaFoldDB" id="A0A0P1NYH5"/>
<dbReference type="RefSeq" id="WP_092350748.1">
    <property type="nucleotide sequence ID" value="NZ_CZVW01000021.1"/>
</dbReference>
<sequence>MIVKGQAKRIKPIYLEEIKIPKKFKIYFWDCPNSKTYLEKFILRILQYGSFEEIKWLYKKFSSQTYYVAFTYPEIKRGVKFWIKLWKEKGLKE</sequence>
<name>A0A0P1NYH5_9BACT</name>
<gene>
    <name evidence="1" type="ORF">JGI23_01660</name>
</gene>
<reference evidence="2" key="1">
    <citation type="submission" date="2015-11" db="EMBL/GenBank/DDBJ databases">
        <authorList>
            <person name="Varghese N."/>
        </authorList>
    </citation>
    <scope>NUCLEOTIDE SEQUENCE [LARGE SCALE GENOMIC DNA]</scope>
    <source>
        <strain evidence="2">JGI-23</strain>
    </source>
</reference>
<dbReference type="Proteomes" id="UP000199197">
    <property type="component" value="Unassembled WGS sequence"/>
</dbReference>
<organism evidence="1 2">
    <name type="scientific">Candidatus Chryseopegocella kryptomonas</name>
    <dbReference type="NCBI Taxonomy" id="1633643"/>
    <lineage>
        <taxon>Bacteria</taxon>
        <taxon>Pseudomonadati</taxon>
        <taxon>Candidatus Kryptoniota</taxon>
        <taxon>Candidatus Chryseopegocella</taxon>
    </lineage>
</organism>
<accession>A0A0P1NYH5</accession>
<dbReference type="EMBL" id="CZVW01000021">
    <property type="protein sequence ID" value="CUT04185.1"/>
    <property type="molecule type" value="Genomic_DNA"/>
</dbReference>
<evidence type="ECO:0000313" key="1">
    <source>
        <dbReference type="EMBL" id="CUT04185.1"/>
    </source>
</evidence>
<keyword evidence="2" id="KW-1185">Reference proteome</keyword>
<protein>
    <submittedName>
        <fullName evidence="1">Uncharacterized protein</fullName>
    </submittedName>
</protein>
<evidence type="ECO:0000313" key="2">
    <source>
        <dbReference type="Proteomes" id="UP000199197"/>
    </source>
</evidence>